<dbReference type="Proteomes" id="UP001620626">
    <property type="component" value="Unassembled WGS sequence"/>
</dbReference>
<evidence type="ECO:0000256" key="3">
    <source>
        <dbReference type="ARBA" id="ARBA00022536"/>
    </source>
</evidence>
<dbReference type="GO" id="GO:0006508">
    <property type="term" value="P:proteolysis"/>
    <property type="evidence" value="ECO:0007669"/>
    <property type="project" value="UniProtKB-KW"/>
</dbReference>
<keyword evidence="20" id="KW-1185">Reference proteome</keyword>
<feature type="binding site" evidence="14">
    <location>
        <position position="179"/>
    </location>
    <ligand>
        <name>Zn(2+)</name>
        <dbReference type="ChEBI" id="CHEBI:29105"/>
        <note>catalytic</note>
    </ligand>
</feature>
<dbReference type="CDD" id="cd04280">
    <property type="entry name" value="ZnMc_astacin_like"/>
    <property type="match status" value="1"/>
</dbReference>
<dbReference type="InterPro" id="IPR001506">
    <property type="entry name" value="Peptidase_M12A"/>
</dbReference>
<dbReference type="PANTHER" id="PTHR10127:SF850">
    <property type="entry name" value="METALLOENDOPEPTIDASE"/>
    <property type="match status" value="1"/>
</dbReference>
<organism evidence="19 20">
    <name type="scientific">Heterodera trifolii</name>
    <dbReference type="NCBI Taxonomy" id="157864"/>
    <lineage>
        <taxon>Eukaryota</taxon>
        <taxon>Metazoa</taxon>
        <taxon>Ecdysozoa</taxon>
        <taxon>Nematoda</taxon>
        <taxon>Chromadorea</taxon>
        <taxon>Rhabditida</taxon>
        <taxon>Tylenchina</taxon>
        <taxon>Tylenchomorpha</taxon>
        <taxon>Tylenchoidea</taxon>
        <taxon>Heteroderidae</taxon>
        <taxon>Heteroderinae</taxon>
        <taxon>Heterodera</taxon>
    </lineage>
</organism>
<dbReference type="PANTHER" id="PTHR10127">
    <property type="entry name" value="DISCOIDIN, CUB, EGF, LAMININ , AND ZINC METALLOPROTEASE DOMAIN CONTAINING"/>
    <property type="match status" value="1"/>
</dbReference>
<evidence type="ECO:0000256" key="7">
    <source>
        <dbReference type="ARBA" id="ARBA00022801"/>
    </source>
</evidence>
<reference evidence="19 20" key="1">
    <citation type="submission" date="2024-10" db="EMBL/GenBank/DDBJ databases">
        <authorList>
            <person name="Kim D."/>
        </authorList>
    </citation>
    <scope>NUCLEOTIDE SEQUENCE [LARGE SCALE GENOMIC DNA]</scope>
    <source>
        <strain evidence="19">BH-2024</strain>
    </source>
</reference>
<sequence>MDSDEVKKQNEEKEMVKKLLAEYKRKVNKEIEKNFKEMEKDEKLKEGDIVLNVEQAQYLLDTVTKTKNRAFVRAKRGAAKNAREFPNHKWPILVPFSFDSTISSEMKAHIYKAVKLWNDNTCLNIVEDDEVSPRIQFTNIVGRGCSANVGMQSSEAYQEVDLEYPDCYCLGTMAHEIGHALGFFHEHERYDRDSFVWFYPDNVDPENHHAFQKGTTESSDNYKVPYDLGSVMHYGAKAFSINGQHTLVPRAEACRVTMNCDNDGFQNPDTCSTCICPQGYIGAKCQYVDTVGYAPVGIDNTCEGNILFATPNWQYINGQIGSKNLDSKTDYSYCHWQIFPDIGQIILIEVLDVGQVCGDGCTWGNTEIRTAENRGNTGIRLCCRSDLGSSGKLTITATNGYALISLYSFNNIQRFSINFRQY</sequence>
<gene>
    <name evidence="19" type="ORF">niasHT_023658</name>
</gene>
<dbReference type="SMART" id="SM00235">
    <property type="entry name" value="ZnMc"/>
    <property type="match status" value="1"/>
</dbReference>
<feature type="coiled-coil region" evidence="16">
    <location>
        <begin position="6"/>
        <end position="33"/>
    </location>
</feature>
<comment type="caution">
    <text evidence="19">The sequence shown here is derived from an EMBL/GenBank/DDBJ whole genome shotgun (WGS) entry which is preliminary data.</text>
</comment>
<keyword evidence="9 14" id="KW-0482">Metalloprotease</keyword>
<dbReference type="PIRSF" id="PIRSF036365">
    <property type="entry name" value="Astacin_nematoda"/>
    <property type="match status" value="1"/>
</dbReference>
<dbReference type="AlphaFoldDB" id="A0ABD2JUN8"/>
<evidence type="ECO:0000256" key="16">
    <source>
        <dbReference type="SAM" id="Coils"/>
    </source>
</evidence>
<evidence type="ECO:0000256" key="14">
    <source>
        <dbReference type="PROSITE-ProRule" id="PRU01211"/>
    </source>
</evidence>
<keyword evidence="7 14" id="KW-0378">Hydrolase</keyword>
<evidence type="ECO:0000259" key="17">
    <source>
        <dbReference type="PROSITE" id="PS01180"/>
    </source>
</evidence>
<dbReference type="InterPro" id="IPR006026">
    <property type="entry name" value="Peptidase_Metallo"/>
</dbReference>
<dbReference type="InterPro" id="IPR017050">
    <property type="entry name" value="Metallopeptidase_nem"/>
</dbReference>
<feature type="active site" evidence="14">
    <location>
        <position position="176"/>
    </location>
</feature>
<keyword evidence="4 14" id="KW-0645">Protease</keyword>
<evidence type="ECO:0000256" key="13">
    <source>
        <dbReference type="PROSITE-ProRule" id="PRU00059"/>
    </source>
</evidence>
<dbReference type="GO" id="GO:0008270">
    <property type="term" value="F:zinc ion binding"/>
    <property type="evidence" value="ECO:0007669"/>
    <property type="project" value="UniProtKB-UniRule"/>
</dbReference>
<comment type="cofactor">
    <cofactor evidence="14 15">
        <name>Zn(2+)</name>
        <dbReference type="ChEBI" id="CHEBI:29105"/>
    </cofactor>
    <text evidence="14 15">Binds 1 zinc ion per subunit.</text>
</comment>
<dbReference type="InterPro" id="IPR000742">
    <property type="entry name" value="EGF"/>
</dbReference>
<feature type="domain" description="CUB" evidence="17">
    <location>
        <begin position="302"/>
        <end position="422"/>
    </location>
</feature>
<evidence type="ECO:0000256" key="4">
    <source>
        <dbReference type="ARBA" id="ARBA00022670"/>
    </source>
</evidence>
<keyword evidence="16" id="KW-0175">Coiled coil</keyword>
<dbReference type="PROSITE" id="PS01186">
    <property type="entry name" value="EGF_2"/>
    <property type="match status" value="1"/>
</dbReference>
<dbReference type="GO" id="GO:0004222">
    <property type="term" value="F:metalloendopeptidase activity"/>
    <property type="evidence" value="ECO:0007669"/>
    <property type="project" value="UniProtKB-UniRule"/>
</dbReference>
<feature type="disulfide bond" evidence="14">
    <location>
        <begin position="145"/>
        <end position="167"/>
    </location>
</feature>
<dbReference type="InterPro" id="IPR024079">
    <property type="entry name" value="MetalloPept_cat_dom_sf"/>
</dbReference>
<feature type="binding site" evidence="14">
    <location>
        <position position="185"/>
    </location>
    <ligand>
        <name>Zn(2+)</name>
        <dbReference type="ChEBI" id="CHEBI:29105"/>
        <note>catalytic</note>
    </ligand>
</feature>
<dbReference type="InterPro" id="IPR000859">
    <property type="entry name" value="CUB_dom"/>
</dbReference>
<protein>
    <recommendedName>
        <fullName evidence="12">Zinc metalloproteinase</fullName>
    </recommendedName>
</protein>
<evidence type="ECO:0000256" key="2">
    <source>
        <dbReference type="ARBA" id="ARBA00022525"/>
    </source>
</evidence>
<dbReference type="PRINTS" id="PR00480">
    <property type="entry name" value="ASTACIN"/>
</dbReference>
<dbReference type="InterPro" id="IPR035914">
    <property type="entry name" value="Sperma_CUB_dom_sf"/>
</dbReference>
<evidence type="ECO:0000256" key="10">
    <source>
        <dbReference type="ARBA" id="ARBA00023157"/>
    </source>
</evidence>
<keyword evidence="2 12" id="KW-0964">Secreted</keyword>
<feature type="domain" description="Peptidase M12A" evidence="18">
    <location>
        <begin position="73"/>
        <end position="312"/>
    </location>
</feature>
<keyword evidence="11" id="KW-0325">Glycoprotein</keyword>
<dbReference type="Pfam" id="PF01400">
    <property type="entry name" value="Astacin"/>
    <property type="match status" value="1"/>
</dbReference>
<dbReference type="EMBL" id="JBICBT010000901">
    <property type="protein sequence ID" value="KAL3094225.1"/>
    <property type="molecule type" value="Genomic_DNA"/>
</dbReference>
<dbReference type="SUPFAM" id="SSF49854">
    <property type="entry name" value="Spermadhesin, CUB domain"/>
    <property type="match status" value="1"/>
</dbReference>
<keyword evidence="10 14" id="KW-1015">Disulfide bond</keyword>
<dbReference type="Gene3D" id="3.40.390.10">
    <property type="entry name" value="Collagenase (Catalytic Domain)"/>
    <property type="match status" value="1"/>
</dbReference>
<dbReference type="PROSITE" id="PS51864">
    <property type="entry name" value="ASTACIN"/>
    <property type="match status" value="1"/>
</dbReference>
<proteinExistence type="predicted"/>
<comment type="subcellular location">
    <subcellularLocation>
        <location evidence="1 12">Secreted</location>
    </subcellularLocation>
</comment>
<evidence type="ECO:0000256" key="1">
    <source>
        <dbReference type="ARBA" id="ARBA00004613"/>
    </source>
</evidence>
<evidence type="ECO:0000256" key="6">
    <source>
        <dbReference type="ARBA" id="ARBA00022729"/>
    </source>
</evidence>
<accession>A0ABD2JUN8</accession>
<name>A0ABD2JUN8_9BILA</name>
<keyword evidence="3" id="KW-0245">EGF-like domain</keyword>
<evidence type="ECO:0000313" key="19">
    <source>
        <dbReference type="EMBL" id="KAL3094225.1"/>
    </source>
</evidence>
<evidence type="ECO:0000256" key="11">
    <source>
        <dbReference type="ARBA" id="ARBA00023180"/>
    </source>
</evidence>
<evidence type="ECO:0000256" key="8">
    <source>
        <dbReference type="ARBA" id="ARBA00022833"/>
    </source>
</evidence>
<keyword evidence="8 14" id="KW-0862">Zinc</keyword>
<evidence type="ECO:0000256" key="15">
    <source>
        <dbReference type="RuleBase" id="RU361183"/>
    </source>
</evidence>
<keyword evidence="6" id="KW-0732">Signal</keyword>
<evidence type="ECO:0000313" key="20">
    <source>
        <dbReference type="Proteomes" id="UP001620626"/>
    </source>
</evidence>
<dbReference type="PROSITE" id="PS01180">
    <property type="entry name" value="CUB"/>
    <property type="match status" value="1"/>
</dbReference>
<dbReference type="SUPFAM" id="SSF55486">
    <property type="entry name" value="Metalloproteases ('zincins'), catalytic domain"/>
    <property type="match status" value="1"/>
</dbReference>
<dbReference type="GO" id="GO:0005576">
    <property type="term" value="C:extracellular region"/>
    <property type="evidence" value="ECO:0007669"/>
    <property type="project" value="UniProtKB-SubCell"/>
</dbReference>
<feature type="binding site" evidence="14">
    <location>
        <position position="175"/>
    </location>
    <ligand>
        <name>Zn(2+)</name>
        <dbReference type="ChEBI" id="CHEBI:29105"/>
        <note>catalytic</note>
    </ligand>
</feature>
<evidence type="ECO:0000259" key="18">
    <source>
        <dbReference type="PROSITE" id="PS51864"/>
    </source>
</evidence>
<keyword evidence="5 14" id="KW-0479">Metal-binding</keyword>
<evidence type="ECO:0000256" key="9">
    <source>
        <dbReference type="ARBA" id="ARBA00023049"/>
    </source>
</evidence>
<evidence type="ECO:0000256" key="12">
    <source>
        <dbReference type="PIRNR" id="PIRNR036365"/>
    </source>
</evidence>
<comment type="caution">
    <text evidence="13">Lacks conserved residue(s) required for the propagation of feature annotation.</text>
</comment>
<dbReference type="InterPro" id="IPR034035">
    <property type="entry name" value="Astacin-like_dom"/>
</dbReference>
<evidence type="ECO:0000256" key="5">
    <source>
        <dbReference type="ARBA" id="ARBA00022723"/>
    </source>
</evidence>